<dbReference type="eggNOG" id="KOG1632">
    <property type="taxonomic scope" value="Eukaryota"/>
</dbReference>
<evidence type="ECO:0000313" key="8">
    <source>
        <dbReference type="Proteomes" id="UP000002009"/>
    </source>
</evidence>
<protein>
    <submittedName>
        <fullName evidence="7">Bah-phd domain-containing protein</fullName>
    </submittedName>
</protein>
<feature type="domain" description="PHD-type" evidence="5">
    <location>
        <begin position="136"/>
        <end position="187"/>
    </location>
</feature>
<sequence>MAPPAPKGRKVDSCVFNGEKFAVDDTITLRPPNSSGPPFVGKISEIIKEPNGEEQCHVSWYYRPEEARGGRKAFHGDKELFTSDHYDWVAKSSINGHCSVHKLREYQQLTEVTDNDYYTRFSYKASKGEFKPDKVPVYCACEMPYNPDLFMVECESCEEWYHPQCVGTTKKQVEKLAHFVCPSCDKKAQAREAKKQRVK</sequence>
<dbReference type="InParanoid" id="C1FF07"/>
<dbReference type="OrthoDB" id="494865at2759"/>
<dbReference type="InterPro" id="IPR043151">
    <property type="entry name" value="BAH_sf"/>
</dbReference>
<dbReference type="SUPFAM" id="SSF57903">
    <property type="entry name" value="FYVE/PHD zinc finger"/>
    <property type="match status" value="1"/>
</dbReference>
<dbReference type="SMART" id="SM00439">
    <property type="entry name" value="BAH"/>
    <property type="match status" value="1"/>
</dbReference>
<evidence type="ECO:0000256" key="4">
    <source>
        <dbReference type="PROSITE-ProRule" id="PRU00146"/>
    </source>
</evidence>
<accession>C1FF07</accession>
<evidence type="ECO:0000256" key="1">
    <source>
        <dbReference type="ARBA" id="ARBA00022723"/>
    </source>
</evidence>
<dbReference type="eggNOG" id="KOG1886">
    <property type="taxonomic scope" value="Eukaryota"/>
</dbReference>
<dbReference type="GO" id="GO:0003682">
    <property type="term" value="F:chromatin binding"/>
    <property type="evidence" value="ECO:0007669"/>
    <property type="project" value="InterPro"/>
</dbReference>
<dbReference type="PROSITE" id="PS50016">
    <property type="entry name" value="ZF_PHD_2"/>
    <property type="match status" value="1"/>
</dbReference>
<dbReference type="AlphaFoldDB" id="C1FF07"/>
<dbReference type="PROSITE" id="PS01359">
    <property type="entry name" value="ZF_PHD_1"/>
    <property type="match status" value="1"/>
</dbReference>
<dbReference type="Gene3D" id="3.30.40.10">
    <property type="entry name" value="Zinc/RING finger domain, C3HC4 (zinc finger)"/>
    <property type="match status" value="1"/>
</dbReference>
<reference evidence="7 8" key="1">
    <citation type="journal article" date="2009" name="Science">
        <title>Green evolution and dynamic adaptations revealed by genomes of the marine picoeukaryotes Micromonas.</title>
        <authorList>
            <person name="Worden A.Z."/>
            <person name="Lee J.H."/>
            <person name="Mock T."/>
            <person name="Rouze P."/>
            <person name="Simmons M.P."/>
            <person name="Aerts A.L."/>
            <person name="Allen A.E."/>
            <person name="Cuvelier M.L."/>
            <person name="Derelle E."/>
            <person name="Everett M.V."/>
            <person name="Foulon E."/>
            <person name="Grimwood J."/>
            <person name="Gundlach H."/>
            <person name="Henrissat B."/>
            <person name="Napoli C."/>
            <person name="McDonald S.M."/>
            <person name="Parker M.S."/>
            <person name="Rombauts S."/>
            <person name="Salamov A."/>
            <person name="Von Dassow P."/>
            <person name="Badger J.H."/>
            <person name="Coutinho P.M."/>
            <person name="Demir E."/>
            <person name="Dubchak I."/>
            <person name="Gentemann C."/>
            <person name="Eikrem W."/>
            <person name="Gready J.E."/>
            <person name="John U."/>
            <person name="Lanier W."/>
            <person name="Lindquist E.A."/>
            <person name="Lucas S."/>
            <person name="Mayer K.F."/>
            <person name="Moreau H."/>
            <person name="Not F."/>
            <person name="Otillar R."/>
            <person name="Panaud O."/>
            <person name="Pangilinan J."/>
            <person name="Paulsen I."/>
            <person name="Piegu B."/>
            <person name="Poliakov A."/>
            <person name="Robbens S."/>
            <person name="Schmutz J."/>
            <person name="Toulza E."/>
            <person name="Wyss T."/>
            <person name="Zelensky A."/>
            <person name="Zhou K."/>
            <person name="Armbrust E.V."/>
            <person name="Bhattacharya D."/>
            <person name="Goodenough U.W."/>
            <person name="Van de Peer Y."/>
            <person name="Grigoriev I.V."/>
        </authorList>
    </citation>
    <scope>NUCLEOTIDE SEQUENCE [LARGE SCALE GENOMIC DNA]</scope>
    <source>
        <strain evidence="8">RCC299 / NOUM17</strain>
    </source>
</reference>
<dbReference type="Proteomes" id="UP000002009">
    <property type="component" value="Chromosome 1"/>
</dbReference>
<evidence type="ECO:0000256" key="2">
    <source>
        <dbReference type="ARBA" id="ARBA00022771"/>
    </source>
</evidence>
<keyword evidence="8" id="KW-1185">Reference proteome</keyword>
<dbReference type="SMART" id="SM00249">
    <property type="entry name" value="PHD"/>
    <property type="match status" value="1"/>
</dbReference>
<keyword evidence="2 4" id="KW-0863">Zinc-finger</keyword>
<dbReference type="InterPro" id="IPR013083">
    <property type="entry name" value="Znf_RING/FYVE/PHD"/>
</dbReference>
<evidence type="ECO:0000256" key="3">
    <source>
        <dbReference type="ARBA" id="ARBA00022833"/>
    </source>
</evidence>
<feature type="domain" description="BAH" evidence="6">
    <location>
        <begin position="19"/>
        <end position="134"/>
    </location>
</feature>
<organism evidence="7 8">
    <name type="scientific">Micromonas commoda (strain RCC299 / NOUM17 / CCMP2709)</name>
    <name type="common">Picoplanktonic green alga</name>
    <dbReference type="NCBI Taxonomy" id="296587"/>
    <lineage>
        <taxon>Eukaryota</taxon>
        <taxon>Viridiplantae</taxon>
        <taxon>Chlorophyta</taxon>
        <taxon>Mamiellophyceae</taxon>
        <taxon>Mamiellales</taxon>
        <taxon>Mamiellaceae</taxon>
        <taxon>Micromonas</taxon>
    </lineage>
</organism>
<evidence type="ECO:0000259" key="5">
    <source>
        <dbReference type="PROSITE" id="PS50016"/>
    </source>
</evidence>
<dbReference type="FunCoup" id="C1FF07">
    <property type="interactions" value="662"/>
</dbReference>
<dbReference type="OMA" id="MKYSHWI"/>
<dbReference type="GeneID" id="8249955"/>
<dbReference type="PROSITE" id="PS51038">
    <property type="entry name" value="BAH"/>
    <property type="match status" value="1"/>
</dbReference>
<dbReference type="InterPro" id="IPR001965">
    <property type="entry name" value="Znf_PHD"/>
</dbReference>
<dbReference type="InterPro" id="IPR019786">
    <property type="entry name" value="Zinc_finger_PHD-type_CS"/>
</dbReference>
<dbReference type="GO" id="GO:0008270">
    <property type="term" value="F:zinc ion binding"/>
    <property type="evidence" value="ECO:0007669"/>
    <property type="project" value="UniProtKB-KW"/>
</dbReference>
<evidence type="ECO:0000259" key="6">
    <source>
        <dbReference type="PROSITE" id="PS51038"/>
    </source>
</evidence>
<gene>
    <name evidence="7" type="ORF">MICPUN_77910</name>
</gene>
<dbReference type="PANTHER" id="PTHR46364">
    <property type="entry name" value="OS08G0421900 PROTEIN"/>
    <property type="match status" value="1"/>
</dbReference>
<dbReference type="Pfam" id="PF00628">
    <property type="entry name" value="PHD"/>
    <property type="match status" value="1"/>
</dbReference>
<dbReference type="EMBL" id="CP001574">
    <property type="protein sequence ID" value="ACO68278.1"/>
    <property type="molecule type" value="Genomic_DNA"/>
</dbReference>
<name>C1FF07_MICCC</name>
<dbReference type="STRING" id="296587.C1FF07"/>
<dbReference type="Pfam" id="PF01426">
    <property type="entry name" value="BAH"/>
    <property type="match status" value="1"/>
</dbReference>
<evidence type="ECO:0000313" key="7">
    <source>
        <dbReference type="EMBL" id="ACO68278.1"/>
    </source>
</evidence>
<dbReference type="Gene3D" id="2.30.30.490">
    <property type="match status" value="1"/>
</dbReference>
<dbReference type="InterPro" id="IPR011011">
    <property type="entry name" value="Znf_FYVE_PHD"/>
</dbReference>
<keyword evidence="3" id="KW-0862">Zinc</keyword>
<dbReference type="RefSeq" id="XP_002507020.1">
    <property type="nucleotide sequence ID" value="XM_002506974.1"/>
</dbReference>
<proteinExistence type="predicted"/>
<dbReference type="InterPro" id="IPR019787">
    <property type="entry name" value="Znf_PHD-finger"/>
</dbReference>
<dbReference type="KEGG" id="mis:MICPUN_77910"/>
<dbReference type="InterPro" id="IPR001025">
    <property type="entry name" value="BAH_dom"/>
</dbReference>
<keyword evidence="1" id="KW-0479">Metal-binding</keyword>